<gene>
    <name evidence="9" type="primary">Sidt2</name>
    <name evidence="9" type="ORF">LANLUD_R07805</name>
</gene>
<evidence type="ECO:0000256" key="1">
    <source>
        <dbReference type="ARBA" id="ARBA00004141"/>
    </source>
</evidence>
<evidence type="ECO:0000256" key="7">
    <source>
        <dbReference type="ARBA" id="ARBA00023180"/>
    </source>
</evidence>
<evidence type="ECO:0000256" key="8">
    <source>
        <dbReference type="SAM" id="Phobius"/>
    </source>
</evidence>
<accession>A0A7K5SAS1</accession>
<dbReference type="PANTHER" id="PTHR12185">
    <property type="entry name" value="SID1 TRANSMEMBRANE FAMILY MEMEBER"/>
    <property type="match status" value="1"/>
</dbReference>
<evidence type="ECO:0000256" key="2">
    <source>
        <dbReference type="ARBA" id="ARBA00006618"/>
    </source>
</evidence>
<feature type="transmembrane region" description="Helical" evidence="8">
    <location>
        <begin position="687"/>
        <end position="708"/>
    </location>
</feature>
<dbReference type="Pfam" id="PF13965">
    <property type="entry name" value="SID-1_RNA_chan"/>
    <property type="match status" value="1"/>
</dbReference>
<dbReference type="Proteomes" id="UP000547499">
    <property type="component" value="Unassembled WGS sequence"/>
</dbReference>
<dbReference type="GO" id="GO:0005764">
    <property type="term" value="C:lysosome"/>
    <property type="evidence" value="ECO:0007669"/>
    <property type="project" value="TreeGrafter"/>
</dbReference>
<evidence type="ECO:0000313" key="9">
    <source>
        <dbReference type="EMBL" id="NWT89117.1"/>
    </source>
</evidence>
<organism evidence="9 10">
    <name type="scientific">Lanius ludovicianus</name>
    <name type="common">Loggerhead shrike</name>
    <dbReference type="NCBI Taxonomy" id="28713"/>
    <lineage>
        <taxon>Eukaryota</taxon>
        <taxon>Metazoa</taxon>
        <taxon>Chordata</taxon>
        <taxon>Craniata</taxon>
        <taxon>Vertebrata</taxon>
        <taxon>Euteleostomi</taxon>
        <taxon>Archelosauria</taxon>
        <taxon>Archosauria</taxon>
        <taxon>Dinosauria</taxon>
        <taxon>Saurischia</taxon>
        <taxon>Theropoda</taxon>
        <taxon>Coelurosauria</taxon>
        <taxon>Aves</taxon>
        <taxon>Neognathae</taxon>
        <taxon>Neoaves</taxon>
        <taxon>Telluraves</taxon>
        <taxon>Australaves</taxon>
        <taxon>Passeriformes</taxon>
        <taxon>Corvoidea</taxon>
        <taxon>Laniidae</taxon>
        <taxon>Lanius</taxon>
    </lineage>
</organism>
<evidence type="ECO:0000256" key="4">
    <source>
        <dbReference type="ARBA" id="ARBA00022729"/>
    </source>
</evidence>
<feature type="transmembrane region" description="Helical" evidence="8">
    <location>
        <begin position="662"/>
        <end position="681"/>
    </location>
</feature>
<name>A0A7K5SAS1_LANLU</name>
<proteinExistence type="inferred from homology"/>
<protein>
    <submittedName>
        <fullName evidence="9">SIDT2 protein</fullName>
    </submittedName>
</protein>
<comment type="caution">
    <text evidence="9">The sequence shown here is derived from an EMBL/GenBank/DDBJ whole genome shotgun (WGS) entry which is preliminary data.</text>
</comment>
<dbReference type="InterPro" id="IPR025958">
    <property type="entry name" value="SID1_TM_fam"/>
</dbReference>
<feature type="transmembrane region" description="Helical" evidence="8">
    <location>
        <begin position="771"/>
        <end position="790"/>
    </location>
</feature>
<feature type="transmembrane region" description="Helical" evidence="8">
    <location>
        <begin position="422"/>
        <end position="442"/>
    </location>
</feature>
<feature type="transmembrane region" description="Helical" evidence="8">
    <location>
        <begin position="242"/>
        <end position="266"/>
    </location>
</feature>
<dbReference type="AlphaFoldDB" id="A0A7K5SAS1"/>
<keyword evidence="5 8" id="KW-1133">Transmembrane helix</keyword>
<feature type="non-terminal residue" evidence="9">
    <location>
        <position position="805"/>
    </location>
</feature>
<keyword evidence="7" id="KW-0325">Glycoprotein</keyword>
<feature type="transmembrane region" description="Helical" evidence="8">
    <location>
        <begin position="605"/>
        <end position="627"/>
    </location>
</feature>
<dbReference type="GO" id="GO:0003725">
    <property type="term" value="F:double-stranded RNA binding"/>
    <property type="evidence" value="ECO:0007669"/>
    <property type="project" value="TreeGrafter"/>
</dbReference>
<evidence type="ECO:0000313" key="10">
    <source>
        <dbReference type="Proteomes" id="UP000547499"/>
    </source>
</evidence>
<feature type="transmembrane region" description="Helical" evidence="8">
    <location>
        <begin position="720"/>
        <end position="740"/>
    </location>
</feature>
<dbReference type="EMBL" id="VYXG01009786">
    <property type="protein sequence ID" value="NWT89117.1"/>
    <property type="molecule type" value="Genomic_DNA"/>
</dbReference>
<dbReference type="PANTHER" id="PTHR12185:SF16">
    <property type="entry name" value="SID1 TRANSMEMBRANE FAMILY MEMBER 2"/>
    <property type="match status" value="1"/>
</dbReference>
<keyword evidence="6 8" id="KW-0472">Membrane</keyword>
<keyword evidence="10" id="KW-1185">Reference proteome</keyword>
<feature type="transmembrane region" description="Helical" evidence="8">
    <location>
        <begin position="580"/>
        <end position="599"/>
    </location>
</feature>
<feature type="transmembrane region" description="Helical" evidence="8">
    <location>
        <begin position="476"/>
        <end position="494"/>
    </location>
</feature>
<dbReference type="GO" id="GO:0051033">
    <property type="term" value="F:RNA transmembrane transporter activity"/>
    <property type="evidence" value="ECO:0007669"/>
    <property type="project" value="TreeGrafter"/>
</dbReference>
<feature type="non-terminal residue" evidence="9">
    <location>
        <position position="1"/>
    </location>
</feature>
<sequence length="805" mass="91370">HLPLFPQTEGVRVSVNVLSDHKDRPVLFVVRQKEAVVSFQVPLILRGLYQRKYAYQEVSRTLCQPQTKAEVETQHFYVDVSTLSLNTSYQLRVTRVENFVLRTNERFSFNATAAQPQYFKYEFPEEVDSVIVKVTSAMAFPCSVISIQDILCPVYDLDNNVAFIGMYQTMTKKAAITVQKKDFPSHSFYVVVVVKTEDEACGGALPFYPLSKGASPDEPVDQHNRQKTLEVMVSPAITSEAYVRSVLFCLGIFLSFYVLTLLIACWESCRQHKRKGLLAAMDSPSLDTGHSRSIPDSFLNHGPYDSYGYGSFGNGSSSSTEGITDSLGSAEVSYSYVGQEQFKRRTPSTPMRPLSIAMGERSLENVAGRPRMDSLSSIEEDDYDTLADIDYDKNVIRTKQYLCVADLARKDKRVLRKKYQIYFWNIATIAVFYALPVIQLVITYQTVVNVTGNQDICYYNFLCAHPLGNLSAFNNILSNLGYVLLGLLFLLIILQREINYNRALLRNDAHALECGIPKHFGLFYAMGTALMMEGLLSACYHVCPNYTNFQFDTSFMYMIAGLCMLKLYQKRHPDINASAYSAYACLALVIFFSVVGVVFGKGNTAFWIVFSVIHIVATLLLSTQLYYMGRWKLDSGILRRILHVLYTDCVRQCSGPMYVDRMVLLVMGNIINWSLAAYGLIVRPNDFASYLLAIGICNLLLYFAFYIIMKLRSGERIKLIPLLCIISTSVVWGFALFFFFQGLSTWQKTPAESREHNRDCILLDFFDDHDIWHFLSSIAMFGSFLVLLTLDDDLDCVQRDKIYVF</sequence>
<comment type="subcellular location">
    <subcellularLocation>
        <location evidence="1">Membrane</location>
        <topology evidence="1">Multi-pass membrane protein</topology>
    </subcellularLocation>
</comment>
<reference evidence="9 10" key="1">
    <citation type="submission" date="2019-09" db="EMBL/GenBank/DDBJ databases">
        <title>Bird 10,000 Genomes (B10K) Project - Family phase.</title>
        <authorList>
            <person name="Zhang G."/>
        </authorList>
    </citation>
    <scope>NUCLEOTIDE SEQUENCE [LARGE SCALE GENOMIC DNA]</scope>
    <source>
        <strain evidence="9">B10K-DU-001-65</strain>
        <tissue evidence="9">Muscle</tissue>
    </source>
</reference>
<evidence type="ECO:0000256" key="5">
    <source>
        <dbReference type="ARBA" id="ARBA00022989"/>
    </source>
</evidence>
<dbReference type="GO" id="GO:0005886">
    <property type="term" value="C:plasma membrane"/>
    <property type="evidence" value="ECO:0007669"/>
    <property type="project" value="TreeGrafter"/>
</dbReference>
<evidence type="ECO:0000256" key="3">
    <source>
        <dbReference type="ARBA" id="ARBA00022692"/>
    </source>
</evidence>
<evidence type="ECO:0000256" key="6">
    <source>
        <dbReference type="ARBA" id="ARBA00023136"/>
    </source>
</evidence>
<keyword evidence="3 8" id="KW-0812">Transmembrane</keyword>
<comment type="similarity">
    <text evidence="2">Belongs to the SID1 family.</text>
</comment>
<keyword evidence="4" id="KW-0732">Signal</keyword>